<feature type="region of interest" description="Disordered" evidence="1">
    <location>
        <begin position="559"/>
        <end position="602"/>
    </location>
</feature>
<proteinExistence type="predicted"/>
<gene>
    <name evidence="3" type="ORF">PV07_06796</name>
</gene>
<feature type="compositionally biased region" description="Polar residues" evidence="1">
    <location>
        <begin position="125"/>
        <end position="142"/>
    </location>
</feature>
<evidence type="ECO:0000313" key="4">
    <source>
        <dbReference type="Proteomes" id="UP000054466"/>
    </source>
</evidence>
<feature type="region of interest" description="Disordered" evidence="1">
    <location>
        <begin position="349"/>
        <end position="390"/>
    </location>
</feature>
<feature type="domain" description="5'-3' DNA helicase ZGRF1-like N-terminal" evidence="2">
    <location>
        <begin position="27"/>
        <end position="107"/>
    </location>
</feature>
<feature type="compositionally biased region" description="Basic and acidic residues" evidence="1">
    <location>
        <begin position="181"/>
        <end position="202"/>
    </location>
</feature>
<dbReference type="AlphaFoldDB" id="A0A0D2C997"/>
<dbReference type="GO" id="GO:0005634">
    <property type="term" value="C:nucleus"/>
    <property type="evidence" value="ECO:0007669"/>
    <property type="project" value="TreeGrafter"/>
</dbReference>
<dbReference type="VEuPathDB" id="FungiDB:PV07_06796"/>
<protein>
    <recommendedName>
        <fullName evidence="2">5'-3' DNA helicase ZGRF1-like N-terminal domain-containing protein</fullName>
    </recommendedName>
</protein>
<accession>A0A0D2C997</accession>
<dbReference type="Proteomes" id="UP000054466">
    <property type="component" value="Unassembled WGS sequence"/>
</dbReference>
<dbReference type="Pfam" id="PF10382">
    <property type="entry name" value="ZGRF1-like_N"/>
    <property type="match status" value="1"/>
</dbReference>
<dbReference type="PANTHER" id="PTHR28535:SF1">
    <property type="entry name" value="PROTEIN ZGRF1"/>
    <property type="match status" value="1"/>
</dbReference>
<keyword evidence="4" id="KW-1185">Reference proteome</keyword>
<sequence length="664" mass="74274">MATLTSTHRGFGSASLNVAPTQNTAPVHEFRCLYTRDLHKKAKKWHDGSLRFHTFNRRVMVYDDAKNYIGDLHYRQEEEFAEGVEIQLDRGVMVEVGERLGETQTDLAPILERSRPEKPPPPPQRTTAMASRPLSTGPSQRPKSLLEVLGPSQGRLGRARLSAHSPYEQRWSSSRAGLVESPRKRQRLECDKENQFDQDHQLARPARPRLPQPKQPSKTVPQPARRVEPPKECEEFLELSSDDEPKRQQPTKPTRLATGVVGDRIGGSPEEQWLTPTLSRARPSRVSQVHARKEKADEERRKRSKAPGNTKTPANHESLTILRAPVAPTSRLLIGKPKPRLKLTCVLPFSKGSSRPQTLESSCRRSRQERVSPTLEEDVSSSPKQAVPANVDDCLQPIQVPCSGQSSTHGSVQEDNITFSPLFIPEENPEEYSPSPPRLPTQEEFPFPGSENSELSQSPPKSNLPAEPVTKPAPQLDVDFRAPAKDDCLRPQSVFVVHPQTRNQSELVSGRSNGTDTRQFRRVFSENDAVEDDVFTLMAEPAAPQSRSPLGVLGKLAARKSPTKPKNPSKLQRCASDTNAADTDTHHMEGLTEEGTRGPTGPWTEDEAFLLFDWWPADMEKPVYWKDSMEHDLPRGMPAALPDVRPGITTARQFLFLRNDVNVL</sequence>
<dbReference type="PANTHER" id="PTHR28535">
    <property type="entry name" value="ZINC FINGER GRF-TYPE CONTAINING 1"/>
    <property type="match status" value="1"/>
</dbReference>
<name>A0A0D2C997_9EURO</name>
<dbReference type="GO" id="GO:0006302">
    <property type="term" value="P:double-strand break repair"/>
    <property type="evidence" value="ECO:0007669"/>
    <property type="project" value="TreeGrafter"/>
</dbReference>
<dbReference type="RefSeq" id="XP_016247231.1">
    <property type="nucleotide sequence ID" value="XM_016393812.1"/>
</dbReference>
<feature type="region of interest" description="Disordered" evidence="1">
    <location>
        <begin position="425"/>
        <end position="474"/>
    </location>
</feature>
<organism evidence="3 4">
    <name type="scientific">Cladophialophora immunda</name>
    <dbReference type="NCBI Taxonomy" id="569365"/>
    <lineage>
        <taxon>Eukaryota</taxon>
        <taxon>Fungi</taxon>
        <taxon>Dikarya</taxon>
        <taxon>Ascomycota</taxon>
        <taxon>Pezizomycotina</taxon>
        <taxon>Eurotiomycetes</taxon>
        <taxon>Chaetothyriomycetidae</taxon>
        <taxon>Chaetothyriales</taxon>
        <taxon>Herpotrichiellaceae</taxon>
        <taxon>Cladophialophora</taxon>
    </lineage>
</organism>
<dbReference type="HOGENOM" id="CLU_413333_0_0_1"/>
<feature type="compositionally biased region" description="Polar residues" evidence="1">
    <location>
        <begin position="307"/>
        <end position="318"/>
    </location>
</feature>
<dbReference type="GeneID" id="27345990"/>
<feature type="compositionally biased region" description="Basic and acidic residues" evidence="1">
    <location>
        <begin position="583"/>
        <end position="596"/>
    </location>
</feature>
<dbReference type="EMBL" id="KN847043">
    <property type="protein sequence ID" value="KIW27015.1"/>
    <property type="molecule type" value="Genomic_DNA"/>
</dbReference>
<dbReference type="STRING" id="569365.A0A0D2C997"/>
<feature type="compositionally biased region" description="Polar residues" evidence="1">
    <location>
        <begin position="351"/>
        <end position="361"/>
    </location>
</feature>
<feature type="compositionally biased region" description="Polar residues" evidence="1">
    <location>
        <begin position="450"/>
        <end position="461"/>
    </location>
</feature>
<evidence type="ECO:0000259" key="2">
    <source>
        <dbReference type="Pfam" id="PF10382"/>
    </source>
</evidence>
<dbReference type="InterPro" id="IPR052800">
    <property type="entry name" value="DNA_Repair_Helicase_ZGRF1"/>
</dbReference>
<feature type="compositionally biased region" description="Basic and acidic residues" evidence="1">
    <location>
        <begin position="225"/>
        <end position="234"/>
    </location>
</feature>
<evidence type="ECO:0000313" key="3">
    <source>
        <dbReference type="EMBL" id="KIW27015.1"/>
    </source>
</evidence>
<reference evidence="3 4" key="1">
    <citation type="submission" date="2015-01" db="EMBL/GenBank/DDBJ databases">
        <title>The Genome Sequence of Cladophialophora immunda CBS83496.</title>
        <authorList>
            <consortium name="The Broad Institute Genomics Platform"/>
            <person name="Cuomo C."/>
            <person name="de Hoog S."/>
            <person name="Gorbushina A."/>
            <person name="Stielow B."/>
            <person name="Teixiera M."/>
            <person name="Abouelleil A."/>
            <person name="Chapman S.B."/>
            <person name="Priest M."/>
            <person name="Young S.K."/>
            <person name="Wortman J."/>
            <person name="Nusbaum C."/>
            <person name="Birren B."/>
        </authorList>
    </citation>
    <scope>NUCLEOTIDE SEQUENCE [LARGE SCALE GENOMIC DNA]</scope>
    <source>
        <strain evidence="3 4">CBS 83496</strain>
    </source>
</reference>
<dbReference type="OrthoDB" id="6513042at2759"/>
<evidence type="ECO:0000256" key="1">
    <source>
        <dbReference type="SAM" id="MobiDB-lite"/>
    </source>
</evidence>
<dbReference type="GO" id="GO:0035861">
    <property type="term" value="C:site of double-strand break"/>
    <property type="evidence" value="ECO:0007669"/>
    <property type="project" value="TreeGrafter"/>
</dbReference>
<dbReference type="InterPro" id="IPR018838">
    <property type="entry name" value="ZGRF1-like_N"/>
</dbReference>
<feature type="region of interest" description="Disordered" evidence="1">
    <location>
        <begin position="101"/>
        <end position="318"/>
    </location>
</feature>
<feature type="compositionally biased region" description="Polar residues" evidence="1">
    <location>
        <begin position="564"/>
        <end position="582"/>
    </location>
</feature>